<proteinExistence type="predicted"/>
<dbReference type="Proteomes" id="UP001273209">
    <property type="component" value="Unassembled WGS sequence"/>
</dbReference>
<keyword evidence="2" id="KW-1185">Reference proteome</keyword>
<reference evidence="1" key="1">
    <citation type="submission" date="2023-11" db="EMBL/GenBank/DDBJ databases">
        <title>The genome sequences of three competitors of mushroom-forming fungi.</title>
        <authorList>
            <person name="Beijen E."/>
            <person name="Ohm R.A."/>
        </authorList>
    </citation>
    <scope>NUCLEOTIDE SEQUENCE</scope>
    <source>
        <strain evidence="1">CBS 100526</strain>
    </source>
</reference>
<evidence type="ECO:0000313" key="1">
    <source>
        <dbReference type="EMBL" id="KAK4083894.1"/>
    </source>
</evidence>
<name>A0AAE1IKL4_9HYPO</name>
<dbReference type="RefSeq" id="XP_062759895.1">
    <property type="nucleotide sequence ID" value="XM_062895639.1"/>
</dbReference>
<evidence type="ECO:0000313" key="2">
    <source>
        <dbReference type="Proteomes" id="UP001273209"/>
    </source>
</evidence>
<dbReference type="GeneID" id="87915544"/>
<dbReference type="EMBL" id="JAWRVG010000003">
    <property type="protein sequence ID" value="KAK4083894.1"/>
    <property type="molecule type" value="Genomic_DNA"/>
</dbReference>
<sequence length="93" mass="9840">MFQAYVKQQVPGQINAAMGNRKAGGCFAGGRGKAASAKRGMSSKDIDALGSIKDKVSQFDAVEVTSFLWAVIYSSVTLVLPVSKLQNSLEDQA</sequence>
<organism evidence="1 2">
    <name type="scientific">Trichoderma aggressivum f. europaeum</name>
    <dbReference type="NCBI Taxonomy" id="173218"/>
    <lineage>
        <taxon>Eukaryota</taxon>
        <taxon>Fungi</taxon>
        <taxon>Dikarya</taxon>
        <taxon>Ascomycota</taxon>
        <taxon>Pezizomycotina</taxon>
        <taxon>Sordariomycetes</taxon>
        <taxon>Hypocreomycetidae</taxon>
        <taxon>Hypocreales</taxon>
        <taxon>Hypocreaceae</taxon>
        <taxon>Trichoderma</taxon>
    </lineage>
</organism>
<protein>
    <submittedName>
        <fullName evidence="1">Uncharacterized protein</fullName>
    </submittedName>
</protein>
<gene>
    <name evidence="1" type="ORF">Triagg1_1556</name>
</gene>
<accession>A0AAE1IKL4</accession>
<comment type="caution">
    <text evidence="1">The sequence shown here is derived from an EMBL/GenBank/DDBJ whole genome shotgun (WGS) entry which is preliminary data.</text>
</comment>
<dbReference type="AlphaFoldDB" id="A0AAE1IKL4"/>